<name>A0ABU3M8N2_9ACTN</name>
<comment type="caution">
    <text evidence="1">The sequence shown here is derived from an EMBL/GenBank/DDBJ whole genome shotgun (WGS) entry which is preliminary data.</text>
</comment>
<reference evidence="2" key="1">
    <citation type="submission" date="2023-07" db="EMBL/GenBank/DDBJ databases">
        <title>Draft genome sequence of the endophytic actinobacterium Streptomyces justiciae WPN32, a potential antibiotic producer.</title>
        <authorList>
            <person name="Yasawong M."/>
            <person name="Pana W."/>
            <person name="Ganta P."/>
            <person name="Santapan N."/>
            <person name="Songngamsuk T."/>
            <person name="Phatcharaharikarn M."/>
            <person name="Kerdtoob S."/>
            <person name="Nantapong N."/>
        </authorList>
    </citation>
    <scope>NUCLEOTIDE SEQUENCE [LARGE SCALE GENOMIC DNA]</scope>
    <source>
        <strain evidence="2">WPN32</strain>
    </source>
</reference>
<feature type="non-terminal residue" evidence="1">
    <location>
        <position position="117"/>
    </location>
</feature>
<dbReference type="Proteomes" id="UP001257948">
    <property type="component" value="Unassembled WGS sequence"/>
</dbReference>
<protein>
    <submittedName>
        <fullName evidence="1">Uncharacterized protein</fullName>
    </submittedName>
</protein>
<keyword evidence="2" id="KW-1185">Reference proteome</keyword>
<evidence type="ECO:0000313" key="1">
    <source>
        <dbReference type="EMBL" id="MDT7847876.1"/>
    </source>
</evidence>
<dbReference type="EMBL" id="JAVTLL010000075">
    <property type="protein sequence ID" value="MDT7847876.1"/>
    <property type="molecule type" value="Genomic_DNA"/>
</dbReference>
<sequence>MSDVEVRFTANYMEDAPDSINAVRQALRLPVPFLPPCSELVVSPGVLFPDPVSAPLDVTFADSDGVKWIRTKGALERRGTPEGHGTAAQLQAKYGGSTLLDVLDAKPAVKKLEPYTA</sequence>
<gene>
    <name evidence="1" type="ORF">RQC66_44970</name>
</gene>
<proteinExistence type="predicted"/>
<evidence type="ECO:0000313" key="2">
    <source>
        <dbReference type="Proteomes" id="UP001257948"/>
    </source>
</evidence>
<dbReference type="RefSeq" id="WP_314208096.1">
    <property type="nucleotide sequence ID" value="NZ_JAVTLL010000075.1"/>
</dbReference>
<accession>A0ABU3M8N2</accession>
<organism evidence="1 2">
    <name type="scientific">Streptomyces justiciae</name>
    <dbReference type="NCBI Taxonomy" id="2780140"/>
    <lineage>
        <taxon>Bacteria</taxon>
        <taxon>Bacillati</taxon>
        <taxon>Actinomycetota</taxon>
        <taxon>Actinomycetes</taxon>
        <taxon>Kitasatosporales</taxon>
        <taxon>Streptomycetaceae</taxon>
        <taxon>Streptomyces</taxon>
    </lineage>
</organism>